<dbReference type="EMBL" id="PQXK01000078">
    <property type="protein sequence ID" value="TGO38266.1"/>
    <property type="molecule type" value="Genomic_DNA"/>
</dbReference>
<dbReference type="Proteomes" id="UP000297814">
    <property type="component" value="Unassembled WGS sequence"/>
</dbReference>
<reference evidence="1 2" key="1">
    <citation type="submission" date="2017-12" db="EMBL/GenBank/DDBJ databases">
        <title>Comparative genomics of Botrytis spp.</title>
        <authorList>
            <person name="Valero-Jimenez C.A."/>
            <person name="Tapia P."/>
            <person name="Veloso J."/>
            <person name="Silva-Moreno E."/>
            <person name="Staats M."/>
            <person name="Valdes J.H."/>
            <person name="Van Kan J.A.L."/>
        </authorList>
    </citation>
    <scope>NUCLEOTIDE SEQUENCE [LARGE SCALE GENOMIC DNA]</scope>
    <source>
        <strain evidence="1 2">Bh0001</strain>
    </source>
</reference>
<proteinExistence type="predicted"/>
<organism evidence="1 2">
    <name type="scientific">Botrytis hyacinthi</name>
    <dbReference type="NCBI Taxonomy" id="278943"/>
    <lineage>
        <taxon>Eukaryota</taxon>
        <taxon>Fungi</taxon>
        <taxon>Dikarya</taxon>
        <taxon>Ascomycota</taxon>
        <taxon>Pezizomycotina</taxon>
        <taxon>Leotiomycetes</taxon>
        <taxon>Helotiales</taxon>
        <taxon>Sclerotiniaceae</taxon>
        <taxon>Botrytis</taxon>
    </lineage>
</organism>
<evidence type="ECO:0000313" key="2">
    <source>
        <dbReference type="Proteomes" id="UP000297814"/>
    </source>
</evidence>
<comment type="caution">
    <text evidence="1">The sequence shown here is derived from an EMBL/GenBank/DDBJ whole genome shotgun (WGS) entry which is preliminary data.</text>
</comment>
<gene>
    <name evidence="1" type="ORF">BHYA_0078g00180</name>
</gene>
<keyword evidence="2" id="KW-1185">Reference proteome</keyword>
<name>A0A4Z1GMX0_9HELO</name>
<sequence length="166" mass="19084">MFVVADHIRQIIQEQPERILLLTGEVNCHQFLHQWPFNFSKDGTNGTCDKRIEVTCAYLLIAPIIFGMDRIEIIFLGCLSYANEYFTSRALPVDELYELPGLEDHEKLEGIRAMIEKHSIMPRTTKEEVQSGTKEDILGDSSDYVLIDWFEGREEEIVNSKVPGSF</sequence>
<evidence type="ECO:0000313" key="1">
    <source>
        <dbReference type="EMBL" id="TGO38266.1"/>
    </source>
</evidence>
<dbReference type="AlphaFoldDB" id="A0A4Z1GMX0"/>
<accession>A0A4Z1GMX0</accession>
<protein>
    <submittedName>
        <fullName evidence="1">Uncharacterized protein</fullName>
    </submittedName>
</protein>